<accession>A0A1Y2HL47</accession>
<comment type="caution">
    <text evidence="2">The sequence shown here is derived from an EMBL/GenBank/DDBJ whole genome shotgun (WGS) entry which is preliminary data.</text>
</comment>
<name>A0A1Y2HL47_9FUNG</name>
<evidence type="ECO:0000313" key="2">
    <source>
        <dbReference type="EMBL" id="ORZ34704.1"/>
    </source>
</evidence>
<evidence type="ECO:0000313" key="3">
    <source>
        <dbReference type="Proteomes" id="UP000193411"/>
    </source>
</evidence>
<reference evidence="2 3" key="1">
    <citation type="submission" date="2016-07" db="EMBL/GenBank/DDBJ databases">
        <title>Pervasive Adenine N6-methylation of Active Genes in Fungi.</title>
        <authorList>
            <consortium name="DOE Joint Genome Institute"/>
            <person name="Mondo S.J."/>
            <person name="Dannebaum R.O."/>
            <person name="Kuo R.C."/>
            <person name="Labutti K."/>
            <person name="Haridas S."/>
            <person name="Kuo A."/>
            <person name="Salamov A."/>
            <person name="Ahrendt S.R."/>
            <person name="Lipzen A."/>
            <person name="Sullivan W."/>
            <person name="Andreopoulos W.B."/>
            <person name="Clum A."/>
            <person name="Lindquist E."/>
            <person name="Daum C."/>
            <person name="Ramamoorthy G.K."/>
            <person name="Gryganskyi A."/>
            <person name="Culley D."/>
            <person name="Magnuson J.K."/>
            <person name="James T.Y."/>
            <person name="O'Malley M.A."/>
            <person name="Stajich J.E."/>
            <person name="Spatafora J.W."/>
            <person name="Visel A."/>
            <person name="Grigoriev I.V."/>
        </authorList>
    </citation>
    <scope>NUCLEOTIDE SEQUENCE [LARGE SCALE GENOMIC DNA]</scope>
    <source>
        <strain evidence="2 3">PL171</strain>
    </source>
</reference>
<sequence>MPSFASRRARRRSSLVPEEAEPTPVADRRERVEDIVRATERSESLAVKRCDGSCAGCEWQWWAFHRVVHGAAVDMMLAR</sequence>
<dbReference type="EMBL" id="MCFL01000026">
    <property type="protein sequence ID" value="ORZ34704.1"/>
    <property type="molecule type" value="Genomic_DNA"/>
</dbReference>
<keyword evidence="3" id="KW-1185">Reference proteome</keyword>
<organism evidence="2 3">
    <name type="scientific">Catenaria anguillulae PL171</name>
    <dbReference type="NCBI Taxonomy" id="765915"/>
    <lineage>
        <taxon>Eukaryota</taxon>
        <taxon>Fungi</taxon>
        <taxon>Fungi incertae sedis</taxon>
        <taxon>Blastocladiomycota</taxon>
        <taxon>Blastocladiomycetes</taxon>
        <taxon>Blastocladiales</taxon>
        <taxon>Catenariaceae</taxon>
        <taxon>Catenaria</taxon>
    </lineage>
</organism>
<dbReference type="AlphaFoldDB" id="A0A1Y2HL47"/>
<feature type="region of interest" description="Disordered" evidence="1">
    <location>
        <begin position="1"/>
        <end position="28"/>
    </location>
</feature>
<proteinExistence type="predicted"/>
<evidence type="ECO:0000256" key="1">
    <source>
        <dbReference type="SAM" id="MobiDB-lite"/>
    </source>
</evidence>
<gene>
    <name evidence="2" type="ORF">BCR44DRAFT_1435635</name>
</gene>
<dbReference type="Proteomes" id="UP000193411">
    <property type="component" value="Unassembled WGS sequence"/>
</dbReference>
<protein>
    <submittedName>
        <fullName evidence="2">Uncharacterized protein</fullName>
    </submittedName>
</protein>